<evidence type="ECO:0000313" key="5">
    <source>
        <dbReference type="Proteomes" id="UP000613740"/>
    </source>
</evidence>
<keyword evidence="5" id="KW-1185">Reference proteome</keyword>
<feature type="repeat" description="RCC1" evidence="2">
    <location>
        <begin position="23"/>
        <end position="74"/>
    </location>
</feature>
<name>A0A836B4R7_9CHLO</name>
<feature type="compositionally biased region" description="Gly residues" evidence="3">
    <location>
        <begin position="200"/>
        <end position="216"/>
    </location>
</feature>
<feature type="compositionally biased region" description="Low complexity" evidence="3">
    <location>
        <begin position="217"/>
        <end position="228"/>
    </location>
</feature>
<dbReference type="Proteomes" id="UP000613740">
    <property type="component" value="Unassembled WGS sequence"/>
</dbReference>
<dbReference type="PANTHER" id="PTHR22870:SF408">
    <property type="entry name" value="OS09G0560450 PROTEIN"/>
    <property type="match status" value="1"/>
</dbReference>
<evidence type="ECO:0000256" key="1">
    <source>
        <dbReference type="ARBA" id="ARBA00022737"/>
    </source>
</evidence>
<dbReference type="Pfam" id="PF00415">
    <property type="entry name" value="RCC1"/>
    <property type="match status" value="2"/>
</dbReference>
<dbReference type="PANTHER" id="PTHR22870">
    <property type="entry name" value="REGULATOR OF CHROMOSOME CONDENSATION"/>
    <property type="match status" value="1"/>
</dbReference>
<evidence type="ECO:0000313" key="4">
    <source>
        <dbReference type="EMBL" id="KAG2447562.1"/>
    </source>
</evidence>
<dbReference type="InterPro" id="IPR009091">
    <property type="entry name" value="RCC1/BLIP-II"/>
</dbReference>
<feature type="repeat" description="RCC1" evidence="2">
    <location>
        <begin position="74"/>
        <end position="126"/>
    </location>
</feature>
<gene>
    <name evidence="4" type="ORF">HYH02_007486</name>
</gene>
<dbReference type="Gene3D" id="2.130.10.30">
    <property type="entry name" value="Regulator of chromosome condensation 1/beta-lactamase-inhibitor protein II"/>
    <property type="match status" value="3"/>
</dbReference>
<dbReference type="InterPro" id="IPR051210">
    <property type="entry name" value="Ub_ligase/GEF_domain"/>
</dbReference>
<organism evidence="4 5">
    <name type="scientific">Chlamydomonas schloesseri</name>
    <dbReference type="NCBI Taxonomy" id="2026947"/>
    <lineage>
        <taxon>Eukaryota</taxon>
        <taxon>Viridiplantae</taxon>
        <taxon>Chlorophyta</taxon>
        <taxon>core chlorophytes</taxon>
        <taxon>Chlorophyceae</taxon>
        <taxon>CS clade</taxon>
        <taxon>Chlamydomonadales</taxon>
        <taxon>Chlamydomonadaceae</taxon>
        <taxon>Chlamydomonas</taxon>
    </lineage>
</organism>
<dbReference type="EMBL" id="JAEHOD010000021">
    <property type="protein sequence ID" value="KAG2447562.1"/>
    <property type="molecule type" value="Genomic_DNA"/>
</dbReference>
<reference evidence="4" key="1">
    <citation type="journal article" date="2020" name="bioRxiv">
        <title>Comparative genomics of Chlamydomonas.</title>
        <authorList>
            <person name="Craig R.J."/>
            <person name="Hasan A.R."/>
            <person name="Ness R.W."/>
            <person name="Keightley P.D."/>
        </authorList>
    </citation>
    <scope>NUCLEOTIDE SEQUENCE</scope>
    <source>
        <strain evidence="4">CCAP 11/173</strain>
    </source>
</reference>
<dbReference type="PRINTS" id="PR00633">
    <property type="entry name" value="RCCNDNSATION"/>
</dbReference>
<dbReference type="AlphaFoldDB" id="A0A836B4R7"/>
<evidence type="ECO:0000256" key="2">
    <source>
        <dbReference type="PROSITE-ProRule" id="PRU00235"/>
    </source>
</evidence>
<feature type="region of interest" description="Disordered" evidence="3">
    <location>
        <begin position="190"/>
        <end position="236"/>
    </location>
</feature>
<comment type="caution">
    <text evidence="4">The sequence shown here is derived from an EMBL/GenBank/DDBJ whole genome shotgun (WGS) entry which is preliminary data.</text>
</comment>
<accession>A0A836B4R7</accession>
<dbReference type="PROSITE" id="PS50012">
    <property type="entry name" value="RCC1_3"/>
    <property type="match status" value="2"/>
</dbReference>
<dbReference type="SUPFAM" id="SSF50985">
    <property type="entry name" value="RCC1/BLIP-II"/>
    <property type="match status" value="2"/>
</dbReference>
<dbReference type="Pfam" id="PF13540">
    <property type="entry name" value="RCC1_2"/>
    <property type="match status" value="1"/>
</dbReference>
<proteinExistence type="predicted"/>
<sequence length="659" mass="65496">MLATSTAAATQSQQLAPAIGRGLAVLSWGRNVEGQCGVETSLLVLRPTPIIELHDAAVQSLHAGKLHSGAVTAGEAWTWGDGKCGKLGHGSAEHTHTPSRVESLVGRAAVARLALGDHHTLFVDSQGGLWACGENKEGQCGLGTPVETIAAQHRKAYYESFRALRDTIAAEPRASRDQRGKQVLHALLGSGGQQHAAQHAGGGWGHGGGHGWGSGRSSGWQSLAAAGSAQGGGAGGVSHAGARAALNFGGLDFEGAFASAGLQPGQQATPLRIGRDQHPLMSALQAQAAGAAGAAAAGSLAAAAGLAGAENNLRMVLPSGLEGEVVVEVAASRYFSAALTAAGEVWCFGADYNGSLGSDNSWSTSAQKVSGRLAAALEEGGGAVRVVAGGTFCAALTASGRVVLWGKVPGGEAEAGALLGGGAGVDGSGGAEADGSLGRVLGLTEQGVDIVQGGRIIAGVVPNLPPITHIAAGQQHILLSDGERVWQIGRGYDASGTVVSTAPWRRPALVLTLPAGESVRQLTAGMHSSGVVSDAGAAWAWGRILDRHHADSVVRRHPHLAFGEGGGHVSPAGAAAAAAAAAGGGGGGAAGTLDGVGRHGAGAGVGAGMARHSAPPQLHEDVRWGWSGFGGREPARLDGLGGPVRALALGGWHALALVE</sequence>
<keyword evidence="1" id="KW-0677">Repeat</keyword>
<evidence type="ECO:0000256" key="3">
    <source>
        <dbReference type="SAM" id="MobiDB-lite"/>
    </source>
</evidence>
<dbReference type="InterPro" id="IPR000408">
    <property type="entry name" value="Reg_chr_condens"/>
</dbReference>
<dbReference type="OrthoDB" id="297375at2759"/>
<protein>
    <submittedName>
        <fullName evidence="4">Uncharacterized protein</fullName>
    </submittedName>
</protein>